<evidence type="ECO:0000313" key="8">
    <source>
        <dbReference type="Proteomes" id="UP001341840"/>
    </source>
</evidence>
<dbReference type="SMART" id="SM00225">
    <property type="entry name" value="BTB"/>
    <property type="match status" value="1"/>
</dbReference>
<comment type="pathway">
    <text evidence="2">Protein modification; protein ubiquitination.</text>
</comment>
<dbReference type="InterPro" id="IPR011333">
    <property type="entry name" value="SKP1/BTB/POZ_sf"/>
</dbReference>
<gene>
    <name evidence="7" type="ORF">PIB30_036370</name>
</gene>
<evidence type="ECO:0000313" key="7">
    <source>
        <dbReference type="EMBL" id="MED6207501.1"/>
    </source>
</evidence>
<dbReference type="Pfam" id="PF14244">
    <property type="entry name" value="Retrotran_gag_3"/>
    <property type="match status" value="1"/>
</dbReference>
<comment type="similarity">
    <text evidence="4">Belongs to the NPH3 family.</text>
</comment>
<dbReference type="InterPro" id="IPR027356">
    <property type="entry name" value="NPH3_dom"/>
</dbReference>
<evidence type="ECO:0000256" key="4">
    <source>
        <dbReference type="PROSITE-ProRule" id="PRU00982"/>
    </source>
</evidence>
<accession>A0ABU6YC92</accession>
<dbReference type="Proteomes" id="UP001341840">
    <property type="component" value="Unassembled WGS sequence"/>
</dbReference>
<dbReference type="Pfam" id="PF00651">
    <property type="entry name" value="BTB"/>
    <property type="match status" value="1"/>
</dbReference>
<dbReference type="Gene3D" id="3.30.710.10">
    <property type="entry name" value="Potassium Channel Kv1.1, Chain A"/>
    <property type="match status" value="1"/>
</dbReference>
<dbReference type="SUPFAM" id="SSF54695">
    <property type="entry name" value="POZ domain"/>
    <property type="match status" value="1"/>
</dbReference>
<keyword evidence="3" id="KW-0833">Ubl conjugation pathway</keyword>
<comment type="subcellular location">
    <subcellularLocation>
        <location evidence="1">Endomembrane system</location>
        <topology evidence="1">Peripheral membrane protein</topology>
    </subcellularLocation>
</comment>
<feature type="domain" description="BTB" evidence="5">
    <location>
        <begin position="55"/>
        <end position="121"/>
    </location>
</feature>
<evidence type="ECO:0000256" key="3">
    <source>
        <dbReference type="ARBA" id="ARBA00022786"/>
    </source>
</evidence>
<sequence length="589" mass="67546">MKNTCEFQGAVSIGKRKTNNRCVVLPFDVPLLADDDSLEPIRNHNWIPMKASSPVDLIIQVDDSSFHLNKLAMVSRSEYLNRLVFQEGCNTEIQIKNIPGGRKTFELIVKFCYGWKIDINAENVAPLYCAAHFLEMSEELEEGNLISKTEAIFSFLIFSSWKDTFQILKSCESISSWAKNLHIVKHCSEAIAWKAYDEDYSKFGDNSWWFEDVSQLRIDHFVEVIQCLKRGGTKSDLVGSCIAHWTRNWFSQFTPKHIAIQLHRVSIECLIRLLPTEENSVSFNFLLHLLKAGVMLKINPELLCVLERRIVLMLDQCSVSDLLVKNHGDKCCLNDADVVVRVLQCYVCQIPKNYYCKEKLHGVGRLVDGYLIQVARDKNLRVESFKSLVEALPQNARFSHDLLYRAIDMYLKAHPKLRAEDREEVCKVLEYHRLSQEARVHVTKNNRLPVKLTTKFMLLEQVNMATSEREVGKGSDHKIECGRQQRSHLKIREGTMNPSPELALTSSISSMDIQAIAQLMNQINQLQSSTNRANLSLISDPVSLYYIHPDENPGTPLISIVLETNNYNVCERAMSIALKSKNKWQWIYC</sequence>
<evidence type="ECO:0000256" key="1">
    <source>
        <dbReference type="ARBA" id="ARBA00004184"/>
    </source>
</evidence>
<evidence type="ECO:0000259" key="6">
    <source>
        <dbReference type="PROSITE" id="PS51649"/>
    </source>
</evidence>
<dbReference type="InterPro" id="IPR029472">
    <property type="entry name" value="Copia-like_N"/>
</dbReference>
<dbReference type="PROSITE" id="PS51649">
    <property type="entry name" value="NPH3"/>
    <property type="match status" value="1"/>
</dbReference>
<name>A0ABU6YC92_9FABA</name>
<comment type="caution">
    <text evidence="7">The sequence shown here is derived from an EMBL/GenBank/DDBJ whole genome shotgun (WGS) entry which is preliminary data.</text>
</comment>
<proteinExistence type="inferred from homology"/>
<keyword evidence="8" id="KW-1185">Reference proteome</keyword>
<evidence type="ECO:0008006" key="9">
    <source>
        <dbReference type="Google" id="ProtNLM"/>
    </source>
</evidence>
<organism evidence="7 8">
    <name type="scientific">Stylosanthes scabra</name>
    <dbReference type="NCBI Taxonomy" id="79078"/>
    <lineage>
        <taxon>Eukaryota</taxon>
        <taxon>Viridiplantae</taxon>
        <taxon>Streptophyta</taxon>
        <taxon>Embryophyta</taxon>
        <taxon>Tracheophyta</taxon>
        <taxon>Spermatophyta</taxon>
        <taxon>Magnoliopsida</taxon>
        <taxon>eudicotyledons</taxon>
        <taxon>Gunneridae</taxon>
        <taxon>Pentapetalae</taxon>
        <taxon>rosids</taxon>
        <taxon>fabids</taxon>
        <taxon>Fabales</taxon>
        <taxon>Fabaceae</taxon>
        <taxon>Papilionoideae</taxon>
        <taxon>50 kb inversion clade</taxon>
        <taxon>dalbergioids sensu lato</taxon>
        <taxon>Dalbergieae</taxon>
        <taxon>Pterocarpus clade</taxon>
        <taxon>Stylosanthes</taxon>
    </lineage>
</organism>
<reference evidence="7 8" key="1">
    <citation type="journal article" date="2023" name="Plants (Basel)">
        <title>Bridging the Gap: Combining Genomics and Transcriptomics Approaches to Understand Stylosanthes scabra, an Orphan Legume from the Brazilian Caatinga.</title>
        <authorList>
            <person name="Ferreira-Neto J.R.C."/>
            <person name="da Silva M.D."/>
            <person name="Binneck E."/>
            <person name="de Melo N.F."/>
            <person name="da Silva R.H."/>
            <person name="de Melo A.L.T.M."/>
            <person name="Pandolfi V."/>
            <person name="Bustamante F.O."/>
            <person name="Brasileiro-Vidal A.C."/>
            <person name="Benko-Iseppon A.M."/>
        </authorList>
    </citation>
    <scope>NUCLEOTIDE SEQUENCE [LARGE SCALE GENOMIC DNA]</scope>
    <source>
        <tissue evidence="7">Leaves</tissue>
    </source>
</reference>
<dbReference type="PROSITE" id="PS50097">
    <property type="entry name" value="BTB"/>
    <property type="match status" value="1"/>
</dbReference>
<feature type="domain" description="NPH3" evidence="6">
    <location>
        <begin position="207"/>
        <end position="463"/>
    </location>
</feature>
<dbReference type="InterPro" id="IPR000210">
    <property type="entry name" value="BTB/POZ_dom"/>
</dbReference>
<evidence type="ECO:0000256" key="2">
    <source>
        <dbReference type="ARBA" id="ARBA00004906"/>
    </source>
</evidence>
<evidence type="ECO:0000259" key="5">
    <source>
        <dbReference type="PROSITE" id="PS50097"/>
    </source>
</evidence>
<dbReference type="EMBL" id="JASCZI010241833">
    <property type="protein sequence ID" value="MED6207501.1"/>
    <property type="molecule type" value="Genomic_DNA"/>
</dbReference>
<dbReference type="InterPro" id="IPR043454">
    <property type="entry name" value="NPH3/RPT2-like"/>
</dbReference>
<protein>
    <recommendedName>
        <fullName evidence="9">Root phototropism protein</fullName>
    </recommendedName>
</protein>
<dbReference type="PANTHER" id="PTHR32370">
    <property type="entry name" value="OS12G0117600 PROTEIN"/>
    <property type="match status" value="1"/>
</dbReference>
<dbReference type="Pfam" id="PF03000">
    <property type="entry name" value="NPH3"/>
    <property type="match status" value="1"/>
</dbReference>